<keyword evidence="1" id="KW-1133">Transmembrane helix</keyword>
<evidence type="ECO:0000313" key="2">
    <source>
        <dbReference type="EMBL" id="CRK89163.1"/>
    </source>
</evidence>
<name>A0A1J1HMJ8_9DIPT</name>
<feature type="transmembrane region" description="Helical" evidence="1">
    <location>
        <begin position="29"/>
        <end position="50"/>
    </location>
</feature>
<gene>
    <name evidence="2" type="ORF">CLUMA_CG002924</name>
</gene>
<sequence>MNYRLTTHSSVIMKCSKFGFVAKPYHDSIHIWMFIAAFDVNYLIYLAIMSSSCSTLCPRK</sequence>
<dbReference type="EMBL" id="CVRI01000011">
    <property type="protein sequence ID" value="CRK89163.1"/>
    <property type="molecule type" value="Genomic_DNA"/>
</dbReference>
<evidence type="ECO:0000256" key="1">
    <source>
        <dbReference type="SAM" id="Phobius"/>
    </source>
</evidence>
<keyword evidence="3" id="KW-1185">Reference proteome</keyword>
<accession>A0A1J1HMJ8</accession>
<organism evidence="2 3">
    <name type="scientific">Clunio marinus</name>
    <dbReference type="NCBI Taxonomy" id="568069"/>
    <lineage>
        <taxon>Eukaryota</taxon>
        <taxon>Metazoa</taxon>
        <taxon>Ecdysozoa</taxon>
        <taxon>Arthropoda</taxon>
        <taxon>Hexapoda</taxon>
        <taxon>Insecta</taxon>
        <taxon>Pterygota</taxon>
        <taxon>Neoptera</taxon>
        <taxon>Endopterygota</taxon>
        <taxon>Diptera</taxon>
        <taxon>Nematocera</taxon>
        <taxon>Chironomoidea</taxon>
        <taxon>Chironomidae</taxon>
        <taxon>Clunio</taxon>
    </lineage>
</organism>
<protein>
    <submittedName>
        <fullName evidence="2">CLUMA_CG002924, isoform A</fullName>
    </submittedName>
</protein>
<keyword evidence="1" id="KW-0472">Membrane</keyword>
<dbReference type="AlphaFoldDB" id="A0A1J1HMJ8"/>
<proteinExistence type="predicted"/>
<reference evidence="2 3" key="1">
    <citation type="submission" date="2015-04" db="EMBL/GenBank/DDBJ databases">
        <authorList>
            <person name="Syromyatnikov M.Y."/>
            <person name="Popov V.N."/>
        </authorList>
    </citation>
    <scope>NUCLEOTIDE SEQUENCE [LARGE SCALE GENOMIC DNA]</scope>
</reference>
<keyword evidence="1" id="KW-0812">Transmembrane</keyword>
<dbReference type="Proteomes" id="UP000183832">
    <property type="component" value="Unassembled WGS sequence"/>
</dbReference>
<evidence type="ECO:0000313" key="3">
    <source>
        <dbReference type="Proteomes" id="UP000183832"/>
    </source>
</evidence>